<dbReference type="RefSeq" id="XP_056469913.1">
    <property type="nucleotide sequence ID" value="XM_056622497.1"/>
</dbReference>
<dbReference type="AlphaFoldDB" id="A0A9W9ENY5"/>
<dbReference type="Pfam" id="PF00450">
    <property type="entry name" value="Peptidase_S10"/>
    <property type="match status" value="1"/>
</dbReference>
<evidence type="ECO:0000256" key="4">
    <source>
        <dbReference type="ARBA" id="ARBA00022801"/>
    </source>
</evidence>
<dbReference type="GeneID" id="81361476"/>
<dbReference type="InterPro" id="IPR001563">
    <property type="entry name" value="Peptidase_S10"/>
</dbReference>
<evidence type="ECO:0000256" key="7">
    <source>
        <dbReference type="SAM" id="SignalP"/>
    </source>
</evidence>
<comment type="similarity">
    <text evidence="1 6">Belongs to the peptidase S10 family.</text>
</comment>
<keyword evidence="4 6" id="KW-0378">Hydrolase</keyword>
<feature type="chain" id="PRO_5040996865" description="Carboxypeptidase" evidence="7">
    <location>
        <begin position="16"/>
        <end position="472"/>
    </location>
</feature>
<keyword evidence="3 6" id="KW-0645">Protease</keyword>
<evidence type="ECO:0000256" key="6">
    <source>
        <dbReference type="RuleBase" id="RU361156"/>
    </source>
</evidence>
<dbReference type="Gene3D" id="3.40.50.1820">
    <property type="entry name" value="alpha/beta hydrolase"/>
    <property type="match status" value="1"/>
</dbReference>
<dbReference type="InterPro" id="IPR029058">
    <property type="entry name" value="AB_hydrolase_fold"/>
</dbReference>
<dbReference type="GO" id="GO:0004185">
    <property type="term" value="F:serine-type carboxypeptidase activity"/>
    <property type="evidence" value="ECO:0007669"/>
    <property type="project" value="UniProtKB-UniRule"/>
</dbReference>
<evidence type="ECO:0000256" key="2">
    <source>
        <dbReference type="ARBA" id="ARBA00022645"/>
    </source>
</evidence>
<sequence>MRLLFSAALLSLTVAAQQQVLSSEYANTDSTDFRVFRSSHSPDHSIRIRQQDNSICVAGTEQYTGWLDVGPHHLFFWYFESQNDPATDPLTLWMTGGPGDSSMIGLFTEVGPCLVNKHGNGTVHNPWGWTRNSSMLFVDQPASVGFSYLDEGYDVPHDSKQSAVDMHRFLQIFVSEVFPDRLNNTVHLSGESYAGKYIPYLGAEIVQQNKLYPSKPQVQLRSCLVGNGFMSPRDSWFGYWETLCTTNPGVPEPVFNKTRCDIMAANMPRCQELLDVCARHPDAAVCGAASSICYEGVVSWYDDESYAGGRNRFDITAPCLIDEICYEQVGHMENYLNSPAVWKALSPPKAIKKYSFESDAISKAFDATSDTMTPASDMVAFLLKNQVHYLAYQGNLDLACNTAGTLRWANSLSWKGQSEFSSKALQPWTSIIDGKNETVGKTKEVEIFVHDGAEIPSRFAVVTVDGSGHLVS</sequence>
<dbReference type="EC" id="3.4.16.-" evidence="6"/>
<evidence type="ECO:0000256" key="3">
    <source>
        <dbReference type="ARBA" id="ARBA00022670"/>
    </source>
</evidence>
<dbReference type="SUPFAM" id="SSF53474">
    <property type="entry name" value="alpha/beta-Hydrolases"/>
    <property type="match status" value="1"/>
</dbReference>
<dbReference type="GO" id="GO:0006508">
    <property type="term" value="P:proteolysis"/>
    <property type="evidence" value="ECO:0007669"/>
    <property type="project" value="UniProtKB-KW"/>
</dbReference>
<comment type="caution">
    <text evidence="8">The sequence shown here is derived from an EMBL/GenBank/DDBJ whole genome shotgun (WGS) entry which is preliminary data.</text>
</comment>
<name>A0A9W9ENY5_9EURO</name>
<evidence type="ECO:0000313" key="9">
    <source>
        <dbReference type="Proteomes" id="UP001149074"/>
    </source>
</evidence>
<dbReference type="PRINTS" id="PR00724">
    <property type="entry name" value="CRBOXYPTASEC"/>
</dbReference>
<feature type="signal peptide" evidence="7">
    <location>
        <begin position="1"/>
        <end position="15"/>
    </location>
</feature>
<dbReference type="PANTHER" id="PTHR11802">
    <property type="entry name" value="SERINE PROTEASE FAMILY S10 SERINE CARBOXYPEPTIDASE"/>
    <property type="match status" value="1"/>
</dbReference>
<dbReference type="Proteomes" id="UP001149074">
    <property type="component" value="Unassembled WGS sequence"/>
</dbReference>
<accession>A0A9W9ENY5</accession>
<evidence type="ECO:0000313" key="8">
    <source>
        <dbReference type="EMBL" id="KAJ5085235.1"/>
    </source>
</evidence>
<protein>
    <recommendedName>
        <fullName evidence="6">Carboxypeptidase</fullName>
        <ecNumber evidence="6">3.4.16.-</ecNumber>
    </recommendedName>
</protein>
<evidence type="ECO:0000256" key="5">
    <source>
        <dbReference type="ARBA" id="ARBA00023180"/>
    </source>
</evidence>
<dbReference type="PROSITE" id="PS00131">
    <property type="entry name" value="CARBOXYPEPT_SER_SER"/>
    <property type="match status" value="1"/>
</dbReference>
<reference evidence="8" key="1">
    <citation type="submission" date="2022-11" db="EMBL/GenBank/DDBJ databases">
        <authorList>
            <person name="Petersen C."/>
        </authorList>
    </citation>
    <scope>NUCLEOTIDE SEQUENCE</scope>
    <source>
        <strain evidence="8">IBT 30761</strain>
    </source>
</reference>
<reference evidence="8" key="2">
    <citation type="journal article" date="2023" name="IMA Fungus">
        <title>Comparative genomic study of the Penicillium genus elucidates a diverse pangenome and 15 lateral gene transfer events.</title>
        <authorList>
            <person name="Petersen C."/>
            <person name="Sorensen T."/>
            <person name="Nielsen M.R."/>
            <person name="Sondergaard T.E."/>
            <person name="Sorensen J.L."/>
            <person name="Fitzpatrick D.A."/>
            <person name="Frisvad J.C."/>
            <person name="Nielsen K.L."/>
        </authorList>
    </citation>
    <scope>NUCLEOTIDE SEQUENCE</scope>
    <source>
        <strain evidence="8">IBT 30761</strain>
    </source>
</reference>
<dbReference type="InterPro" id="IPR018202">
    <property type="entry name" value="Ser_caboxypep_ser_AS"/>
</dbReference>
<dbReference type="GO" id="GO:0000324">
    <property type="term" value="C:fungal-type vacuole"/>
    <property type="evidence" value="ECO:0007669"/>
    <property type="project" value="TreeGrafter"/>
</dbReference>
<organism evidence="8 9">
    <name type="scientific">Penicillium argentinense</name>
    <dbReference type="NCBI Taxonomy" id="1131581"/>
    <lineage>
        <taxon>Eukaryota</taxon>
        <taxon>Fungi</taxon>
        <taxon>Dikarya</taxon>
        <taxon>Ascomycota</taxon>
        <taxon>Pezizomycotina</taxon>
        <taxon>Eurotiomycetes</taxon>
        <taxon>Eurotiomycetidae</taxon>
        <taxon>Eurotiales</taxon>
        <taxon>Aspergillaceae</taxon>
        <taxon>Penicillium</taxon>
    </lineage>
</organism>
<dbReference type="OrthoDB" id="443318at2759"/>
<proteinExistence type="inferred from homology"/>
<keyword evidence="2 6" id="KW-0121">Carboxypeptidase</keyword>
<dbReference type="GO" id="GO:0072330">
    <property type="term" value="P:monocarboxylic acid biosynthetic process"/>
    <property type="evidence" value="ECO:0007669"/>
    <property type="project" value="UniProtKB-ARBA"/>
</dbReference>
<dbReference type="EMBL" id="JAPQKI010000010">
    <property type="protein sequence ID" value="KAJ5085235.1"/>
    <property type="molecule type" value="Genomic_DNA"/>
</dbReference>
<keyword evidence="7" id="KW-0732">Signal</keyword>
<gene>
    <name evidence="8" type="ORF">N7532_010006</name>
</gene>
<keyword evidence="9" id="KW-1185">Reference proteome</keyword>
<evidence type="ECO:0000256" key="1">
    <source>
        <dbReference type="ARBA" id="ARBA00009431"/>
    </source>
</evidence>
<keyword evidence="5" id="KW-0325">Glycoprotein</keyword>
<dbReference type="GO" id="GO:0017000">
    <property type="term" value="P:antibiotic biosynthetic process"/>
    <property type="evidence" value="ECO:0007669"/>
    <property type="project" value="UniProtKB-ARBA"/>
</dbReference>
<dbReference type="PANTHER" id="PTHR11802:SF432">
    <property type="entry name" value="Y, PUTATIVE-RELATED"/>
    <property type="match status" value="1"/>
</dbReference>
<dbReference type="Gene3D" id="1.10.287.410">
    <property type="match status" value="1"/>
</dbReference>